<keyword evidence="4 5" id="KW-0574">Periplasm</keyword>
<keyword evidence="8" id="KW-1185">Reference proteome</keyword>
<name>A0A317C3M6_9GAMM</name>
<dbReference type="Proteomes" id="UP000245539">
    <property type="component" value="Unassembled WGS sequence"/>
</dbReference>
<dbReference type="CDD" id="cd13659">
    <property type="entry name" value="PBP2_PotF"/>
    <property type="match status" value="1"/>
</dbReference>
<dbReference type="GO" id="GO:0042597">
    <property type="term" value="C:periplasmic space"/>
    <property type="evidence" value="ECO:0007669"/>
    <property type="project" value="UniProtKB-SubCell"/>
</dbReference>
<gene>
    <name evidence="7" type="ORF">DKW60_18895</name>
</gene>
<evidence type="ECO:0000256" key="3">
    <source>
        <dbReference type="ARBA" id="ARBA00022729"/>
    </source>
</evidence>
<dbReference type="PRINTS" id="PR00909">
    <property type="entry name" value="SPERMDNBNDNG"/>
</dbReference>
<evidence type="ECO:0000313" key="8">
    <source>
        <dbReference type="Proteomes" id="UP000245539"/>
    </source>
</evidence>
<dbReference type="GO" id="GO:0015846">
    <property type="term" value="P:polyamine transport"/>
    <property type="evidence" value="ECO:0007669"/>
    <property type="project" value="InterPro"/>
</dbReference>
<comment type="similarity">
    <text evidence="5">Belongs to the bacterial solute-binding protein PotD/PotF family.</text>
</comment>
<dbReference type="Gene3D" id="3.40.190.10">
    <property type="entry name" value="Periplasmic binding protein-like II"/>
    <property type="match status" value="2"/>
</dbReference>
<evidence type="ECO:0000313" key="7">
    <source>
        <dbReference type="EMBL" id="PWQ92879.1"/>
    </source>
</evidence>
<reference evidence="7 8" key="1">
    <citation type="submission" date="2018-05" db="EMBL/GenBank/DDBJ databases">
        <title>Leucothrix arctica sp. nov., isolated from Arctic seawater.</title>
        <authorList>
            <person name="Choi A."/>
            <person name="Baek K."/>
        </authorList>
    </citation>
    <scope>NUCLEOTIDE SEQUENCE [LARGE SCALE GENOMIC DNA]</scope>
    <source>
        <strain evidence="7 8">JCM 18388</strain>
    </source>
</reference>
<evidence type="ECO:0000256" key="6">
    <source>
        <dbReference type="SAM" id="SignalP"/>
    </source>
</evidence>
<dbReference type="Pfam" id="PF13416">
    <property type="entry name" value="SBP_bac_8"/>
    <property type="match status" value="1"/>
</dbReference>
<comment type="caution">
    <text evidence="7">The sequence shown here is derived from an EMBL/GenBank/DDBJ whole genome shotgun (WGS) entry which is preliminary data.</text>
</comment>
<dbReference type="GO" id="GO:0019808">
    <property type="term" value="F:polyamine binding"/>
    <property type="evidence" value="ECO:0007669"/>
    <property type="project" value="InterPro"/>
</dbReference>
<feature type="signal peptide" evidence="6">
    <location>
        <begin position="1"/>
        <end position="26"/>
    </location>
</feature>
<dbReference type="InterPro" id="IPR001188">
    <property type="entry name" value="Sperm_putr-bd"/>
</dbReference>
<dbReference type="OrthoDB" id="9769319at2"/>
<dbReference type="PIRSF" id="PIRSF019574">
    <property type="entry name" value="Periplasmic_polyamine_BP"/>
    <property type="match status" value="1"/>
</dbReference>
<dbReference type="PANTHER" id="PTHR30222">
    <property type="entry name" value="SPERMIDINE/PUTRESCINE-BINDING PERIPLASMIC PROTEIN"/>
    <property type="match status" value="1"/>
</dbReference>
<feature type="chain" id="PRO_5016273733" description="Putrescine-binding periplasmic protein" evidence="6">
    <location>
        <begin position="27"/>
        <end position="368"/>
    </location>
</feature>
<evidence type="ECO:0000256" key="2">
    <source>
        <dbReference type="ARBA" id="ARBA00022448"/>
    </source>
</evidence>
<protein>
    <recommendedName>
        <fullName evidence="5">Putrescine-binding periplasmic protein</fullName>
    </recommendedName>
</protein>
<dbReference type="AlphaFoldDB" id="A0A317C3M6"/>
<dbReference type="SUPFAM" id="SSF53850">
    <property type="entry name" value="Periplasmic binding protein-like II"/>
    <property type="match status" value="1"/>
</dbReference>
<evidence type="ECO:0000256" key="4">
    <source>
        <dbReference type="ARBA" id="ARBA00022764"/>
    </source>
</evidence>
<keyword evidence="3 6" id="KW-0732">Signal</keyword>
<evidence type="ECO:0000256" key="5">
    <source>
        <dbReference type="PIRNR" id="PIRNR019574"/>
    </source>
</evidence>
<evidence type="ECO:0000256" key="1">
    <source>
        <dbReference type="ARBA" id="ARBA00004418"/>
    </source>
</evidence>
<organism evidence="7 8">
    <name type="scientific">Leucothrix pacifica</name>
    <dbReference type="NCBI Taxonomy" id="1247513"/>
    <lineage>
        <taxon>Bacteria</taxon>
        <taxon>Pseudomonadati</taxon>
        <taxon>Pseudomonadota</taxon>
        <taxon>Gammaproteobacteria</taxon>
        <taxon>Thiotrichales</taxon>
        <taxon>Thiotrichaceae</taxon>
        <taxon>Leucothrix</taxon>
    </lineage>
</organism>
<comment type="subcellular location">
    <subcellularLocation>
        <location evidence="1 5">Periplasm</location>
    </subcellularLocation>
</comment>
<dbReference type="PANTHER" id="PTHR30222:SF12">
    <property type="entry name" value="NORSPERMIDINE SENSOR"/>
    <property type="match status" value="1"/>
</dbReference>
<accession>A0A317C3M6</accession>
<sequence>MKKKLVIAVSSLCFAAGALLGNVANAADKVVNVYNWSDYIDESVLEDFTKETGIKVNYDVFDTNELLETKLLTGASGYDVVVPSATFISRQIKAGAFTKLDKSKLPNLKNAWDTIAERTKEYDPGNEHSFTYMWGTTGIGYVEEKVKQRLGDDAPLNSWDLIFKPEIVEKLADCGIHWLDAPTEIMPAAFHYLGLNPNEFSKENLEKAEALIAKVRPHVQKFHSSEYIGALANGDICVAVGYSGDVLQARDRADEAKNGNTVAYVIPKEGAQMWFDQMAIPADSKNKDEAYAFMDYILRADVAAKASNYVSYANGNLASQPLLDDSVFKDNAVYPDEETLKGLYAVLAPEPKAQRLLNRSWTRIKSGK</sequence>
<proteinExistence type="inferred from homology"/>
<comment type="function">
    <text evidence="5">Required for the activity of the bacterial periplasmic transport system of putrescine.</text>
</comment>
<dbReference type="InterPro" id="IPR006059">
    <property type="entry name" value="SBP"/>
</dbReference>
<dbReference type="EMBL" id="QGKM01000075">
    <property type="protein sequence ID" value="PWQ92879.1"/>
    <property type="molecule type" value="Genomic_DNA"/>
</dbReference>
<keyword evidence="2 5" id="KW-0813">Transport</keyword>